<dbReference type="SUPFAM" id="SSF54060">
    <property type="entry name" value="His-Me finger endonucleases"/>
    <property type="match status" value="1"/>
</dbReference>
<feature type="domain" description="NUMOD4" evidence="1">
    <location>
        <begin position="6"/>
        <end position="60"/>
    </location>
</feature>
<reference evidence="3 4" key="1">
    <citation type="journal article" date="2016" name="J. Dairy Sci.">
        <title>Characterization and adsorption of Lactobacillus virulent phage P1.</title>
        <authorList>
            <person name="Chen X."/>
            <person name="Xi Y."/>
            <person name="Zhang H."/>
            <person name="Wang Z."/>
            <person name="Fan M."/>
            <person name="Liu Y."/>
            <person name="Wu W."/>
        </authorList>
    </citation>
    <scope>NUCLEOTIDE SEQUENCE [LARGE SCALE GENOMIC DNA]</scope>
</reference>
<dbReference type="EMBL" id="KX223815">
    <property type="protein sequence ID" value="ANO57960.1"/>
    <property type="molecule type" value="Genomic_DNA"/>
</dbReference>
<dbReference type="GO" id="GO:0004519">
    <property type="term" value="F:endonuclease activity"/>
    <property type="evidence" value="ECO:0007669"/>
    <property type="project" value="UniProtKB-KW"/>
</dbReference>
<organism evidence="3 4">
    <name type="scientific">Lactobacillus phage P1</name>
    <dbReference type="NCBI Taxonomy" id="1846168"/>
    <lineage>
        <taxon>Viruses</taxon>
        <taxon>Duplodnaviria</taxon>
        <taxon>Heunggongvirae</taxon>
        <taxon>Uroviricota</taxon>
        <taxon>Caudoviricetes</taxon>
        <taxon>Tybeckvirinae</taxon>
        <taxon>Maenadvirus</taxon>
        <taxon>Maenadvirus P1</taxon>
    </lineage>
</organism>
<dbReference type="InterPro" id="IPR036388">
    <property type="entry name" value="WH-like_DNA-bd_sf"/>
</dbReference>
<name>A0A1S5RCR8_9CAUD</name>
<dbReference type="Gene3D" id="1.10.10.10">
    <property type="entry name" value="Winged helix-like DNA-binding domain superfamily/Winged helix DNA-binding domain"/>
    <property type="match status" value="1"/>
</dbReference>
<keyword evidence="3" id="KW-0540">Nuclease</keyword>
<proteinExistence type="predicted"/>
<protein>
    <submittedName>
        <fullName evidence="3">HNH endonuclease</fullName>
    </submittedName>
</protein>
<dbReference type="Gene3D" id="3.90.75.20">
    <property type="match status" value="1"/>
</dbReference>
<evidence type="ECO:0000259" key="2">
    <source>
        <dbReference type="Pfam" id="PF13392"/>
    </source>
</evidence>
<evidence type="ECO:0000259" key="1">
    <source>
        <dbReference type="Pfam" id="PF07463"/>
    </source>
</evidence>
<dbReference type="Pfam" id="PF07463">
    <property type="entry name" value="NUMOD4"/>
    <property type="match status" value="1"/>
</dbReference>
<sequence>MDREKEIWRTYPEFGFIQGSDFGRVRTVERYVKVKNGKRLIKGRILKPQRDKSGYMYVCFSADGKQVTKKVHRIIAGCFLDNPDDLPEVNHKNAVRTDNRVENLEWVTRQDNIAYRDKLGHTARHNKPKKPVIAVNLKTLEVLRFPSQHEAARRLGAYQPAIKDVTKGRYKQHHNFWFTNADNNSVENTRTKFGNYVAEKVAKIMEVQ</sequence>
<dbReference type="InterPro" id="IPR044925">
    <property type="entry name" value="His-Me_finger_sf"/>
</dbReference>
<keyword evidence="3" id="KW-0378">Hydrolase</keyword>
<dbReference type="Proteomes" id="UP000222183">
    <property type="component" value="Segment"/>
</dbReference>
<dbReference type="GO" id="GO:0016788">
    <property type="term" value="F:hydrolase activity, acting on ester bonds"/>
    <property type="evidence" value="ECO:0007669"/>
    <property type="project" value="InterPro"/>
</dbReference>
<feature type="domain" description="HNH nuclease" evidence="2">
    <location>
        <begin position="88"/>
        <end position="112"/>
    </location>
</feature>
<evidence type="ECO:0000313" key="4">
    <source>
        <dbReference type="Proteomes" id="UP000222183"/>
    </source>
</evidence>
<keyword evidence="4" id="KW-1185">Reference proteome</keyword>
<evidence type="ECO:0000313" key="3">
    <source>
        <dbReference type="EMBL" id="ANO57960.1"/>
    </source>
</evidence>
<dbReference type="SUPFAM" id="SSF64496">
    <property type="entry name" value="DNA-binding domain of intron-encoded endonucleases"/>
    <property type="match status" value="1"/>
</dbReference>
<keyword evidence="3" id="KW-0255">Endonuclease</keyword>
<accession>A0A1S5RCR8</accession>
<dbReference type="InterPro" id="IPR003615">
    <property type="entry name" value="HNH_nuc"/>
</dbReference>
<dbReference type="InterPro" id="IPR010902">
    <property type="entry name" value="NUMOD4"/>
</dbReference>
<gene>
    <name evidence="3" type="ORF">LVP1_g031</name>
</gene>
<dbReference type="Pfam" id="PF13392">
    <property type="entry name" value="HNH_3"/>
    <property type="match status" value="1"/>
</dbReference>